<sequence length="408" mass="47623">MKYTNEAKLINELITISQVVYQNQQNDKFSESFGFDEENISFLGLINISKYKLSIEKLYTSNKSICETFSFFKFQDRIIELIRTLKVEKTQCKAENLNEIIDDIIRIEIIEHEIFYPFYGAQMNSDLLKFGDFTIYDKQKCKELLNEKSFTTNDKDLYFELIKSDLLISIKIKARESDKAFEIADKYCMSFENVFSYVLGDLSNDKRIGIFNFRGFSTMGKIISSNSGIGFNGKSDVILGLNLDHNYLSYFNNKELGNDEVWFLITKKDKSEIEKRLLNAIEWVGKAINDRDNSKSLIQFVFAIEGMLQYDEKIFINQSIVSQLADSLAFIITDEKEERKKMSRKFKDIYKKRSSIAHGSNAKIDFEDLEEVFEITKNMIISFLIKSPFKEMKTMESLNTHIINLKFN</sequence>
<name>A0A1H5W198_9FLAO</name>
<gene>
    <name evidence="1" type="ORF">SAMN04488130_10417</name>
</gene>
<evidence type="ECO:0000313" key="2">
    <source>
        <dbReference type="Proteomes" id="UP000236737"/>
    </source>
</evidence>
<protein>
    <submittedName>
        <fullName evidence="1">Uncharacterized protein</fullName>
    </submittedName>
</protein>
<dbReference type="RefSeq" id="WP_103999407.1">
    <property type="nucleotide sequence ID" value="NZ_FNVP01000004.1"/>
</dbReference>
<dbReference type="OrthoDB" id="1432623at2"/>
<reference evidence="2" key="1">
    <citation type="submission" date="2016-10" db="EMBL/GenBank/DDBJ databases">
        <authorList>
            <person name="Varghese N."/>
            <person name="Submissions S."/>
        </authorList>
    </citation>
    <scope>NUCLEOTIDE SEQUENCE [LARGE SCALE GENOMIC DNA]</scope>
    <source>
        <strain evidence="2">CGMCC 1.9230</strain>
    </source>
</reference>
<accession>A0A1H5W198</accession>
<dbReference type="AlphaFoldDB" id="A0A1H5W198"/>
<keyword evidence="2" id="KW-1185">Reference proteome</keyword>
<proteinExistence type="predicted"/>
<evidence type="ECO:0000313" key="1">
    <source>
        <dbReference type="EMBL" id="SEF93183.1"/>
    </source>
</evidence>
<dbReference type="Proteomes" id="UP000236737">
    <property type="component" value="Unassembled WGS sequence"/>
</dbReference>
<organism evidence="1 2">
    <name type="scientific">Flavobacterium urumqiense</name>
    <dbReference type="NCBI Taxonomy" id="935224"/>
    <lineage>
        <taxon>Bacteria</taxon>
        <taxon>Pseudomonadati</taxon>
        <taxon>Bacteroidota</taxon>
        <taxon>Flavobacteriia</taxon>
        <taxon>Flavobacteriales</taxon>
        <taxon>Flavobacteriaceae</taxon>
        <taxon>Flavobacterium</taxon>
    </lineage>
</organism>
<dbReference type="EMBL" id="FNVP01000004">
    <property type="protein sequence ID" value="SEF93183.1"/>
    <property type="molecule type" value="Genomic_DNA"/>
</dbReference>